<organism evidence="8 9">
    <name type="scientific">Rhodococcoides corynebacterioides</name>
    <dbReference type="NCBI Taxonomy" id="53972"/>
    <lineage>
        <taxon>Bacteria</taxon>
        <taxon>Bacillati</taxon>
        <taxon>Actinomycetota</taxon>
        <taxon>Actinomycetes</taxon>
        <taxon>Mycobacteriales</taxon>
        <taxon>Nocardiaceae</taxon>
        <taxon>Rhodococcoides</taxon>
    </lineage>
</organism>
<comment type="similarity">
    <text evidence="2">Belongs to the GtrA family.</text>
</comment>
<comment type="subcellular location">
    <subcellularLocation>
        <location evidence="1">Membrane</location>
        <topology evidence="1">Multi-pass membrane protein</topology>
    </subcellularLocation>
</comment>
<keyword evidence="9" id="KW-1185">Reference proteome</keyword>
<feature type="domain" description="GtrA/DPMS transmembrane" evidence="7">
    <location>
        <begin position="28"/>
        <end position="144"/>
    </location>
</feature>
<dbReference type="PANTHER" id="PTHR38459:SF6">
    <property type="entry name" value="ARABINOGALACTAN BIOSYNTHESIS RECRUITING PROTEIN RV3789"/>
    <property type="match status" value="1"/>
</dbReference>
<evidence type="ECO:0000256" key="3">
    <source>
        <dbReference type="ARBA" id="ARBA00022692"/>
    </source>
</evidence>
<dbReference type="PANTHER" id="PTHR38459">
    <property type="entry name" value="PROPHAGE BACTOPRENOL-LINKED GLUCOSE TRANSLOCASE HOMOLOG"/>
    <property type="match status" value="1"/>
</dbReference>
<feature type="transmembrane region" description="Helical" evidence="6">
    <location>
        <begin position="53"/>
        <end position="71"/>
    </location>
</feature>
<evidence type="ECO:0000313" key="9">
    <source>
        <dbReference type="Proteomes" id="UP000703038"/>
    </source>
</evidence>
<proteinExistence type="inferred from homology"/>
<feature type="transmembrane region" description="Helical" evidence="6">
    <location>
        <begin position="29"/>
        <end position="47"/>
    </location>
</feature>
<keyword evidence="3 6" id="KW-0812">Transmembrane</keyword>
<dbReference type="EMBL" id="JAFBBK010000001">
    <property type="protein sequence ID" value="MBM7413345.1"/>
    <property type="molecule type" value="Genomic_DNA"/>
</dbReference>
<feature type="transmembrane region" description="Helical" evidence="6">
    <location>
        <begin position="92"/>
        <end position="114"/>
    </location>
</feature>
<evidence type="ECO:0000256" key="5">
    <source>
        <dbReference type="ARBA" id="ARBA00023136"/>
    </source>
</evidence>
<evidence type="ECO:0000256" key="2">
    <source>
        <dbReference type="ARBA" id="ARBA00009399"/>
    </source>
</evidence>
<dbReference type="Proteomes" id="UP000703038">
    <property type="component" value="Unassembled WGS sequence"/>
</dbReference>
<comment type="caution">
    <text evidence="8">The sequence shown here is derived from an EMBL/GenBank/DDBJ whole genome shotgun (WGS) entry which is preliminary data.</text>
</comment>
<evidence type="ECO:0000256" key="4">
    <source>
        <dbReference type="ARBA" id="ARBA00022989"/>
    </source>
</evidence>
<protein>
    <submittedName>
        <fullName evidence="8">Flippase GtrA</fullName>
    </submittedName>
</protein>
<gene>
    <name evidence="8" type="ORF">JOE42_000078</name>
</gene>
<dbReference type="InterPro" id="IPR051401">
    <property type="entry name" value="GtrA_CellWall_Glycosyl"/>
</dbReference>
<feature type="transmembrane region" description="Helical" evidence="6">
    <location>
        <begin position="120"/>
        <end position="140"/>
    </location>
</feature>
<sequence>MRGCAPHSGADGGDALTAASGTRSVLFRFYLVGGASAAAYVLLFLGFRAVMSSQAANVLALLVSALANTAINRRFTFGIRGTDAILRQYVQGLVVFALGLAVTSGSLVLLHRWVPDASRAVEVSVLVAANLVATVVRFVGLRRVFTEHRS</sequence>
<accession>A0ABS2KNW4</accession>
<keyword evidence="5 6" id="KW-0472">Membrane</keyword>
<keyword evidence="4 6" id="KW-1133">Transmembrane helix</keyword>
<evidence type="ECO:0000259" key="7">
    <source>
        <dbReference type="Pfam" id="PF04138"/>
    </source>
</evidence>
<dbReference type="Pfam" id="PF04138">
    <property type="entry name" value="GtrA_DPMS_TM"/>
    <property type="match status" value="1"/>
</dbReference>
<evidence type="ECO:0000313" key="8">
    <source>
        <dbReference type="EMBL" id="MBM7413345.1"/>
    </source>
</evidence>
<reference evidence="8 9" key="1">
    <citation type="submission" date="2021-01" db="EMBL/GenBank/DDBJ databases">
        <title>Genomics of switchgrass bacterial isolates.</title>
        <authorList>
            <person name="Shade A."/>
        </authorList>
    </citation>
    <scope>NUCLEOTIDE SEQUENCE [LARGE SCALE GENOMIC DNA]</scope>
    <source>
        <strain evidence="8 9">PvP111</strain>
    </source>
</reference>
<dbReference type="InterPro" id="IPR007267">
    <property type="entry name" value="GtrA_DPMS_TM"/>
</dbReference>
<evidence type="ECO:0000256" key="6">
    <source>
        <dbReference type="SAM" id="Phobius"/>
    </source>
</evidence>
<evidence type="ECO:0000256" key="1">
    <source>
        <dbReference type="ARBA" id="ARBA00004141"/>
    </source>
</evidence>
<name>A0ABS2KNW4_9NOCA</name>